<dbReference type="OrthoDB" id="2414467at2"/>
<evidence type="ECO:0000256" key="1">
    <source>
        <dbReference type="SAM" id="Phobius"/>
    </source>
</evidence>
<dbReference type="Proteomes" id="UP001056588">
    <property type="component" value="Chromosome"/>
</dbReference>
<reference evidence="4" key="2">
    <citation type="submission" date="2017-10" db="EMBL/GenBank/DDBJ databases">
        <title>Staphylococcus edaphicus sp. nov., isolated in Antarctica, harbouring mecC gene and genomic islands essential in adaptation to extreme environment.</title>
        <authorList>
            <person name="Pantucek R."/>
            <person name="Sedlacek I."/>
            <person name="Indrakova A."/>
            <person name="Vrbovska V."/>
            <person name="Maslanova I."/>
            <person name="Kovarovic V."/>
            <person name="Svec P."/>
            <person name="Kralova S."/>
            <person name="Kristofova L."/>
            <person name="Keklakova J."/>
            <person name="Petras P."/>
            <person name="Doskar J."/>
        </authorList>
    </citation>
    <scope>NUCLEOTIDE SEQUENCE [LARGE SCALE GENOMIC DNA]</scope>
    <source>
        <strain evidence="4">CCM 5085</strain>
    </source>
</reference>
<dbReference type="EMBL" id="CP093217">
    <property type="protein sequence ID" value="UQW81380.1"/>
    <property type="molecule type" value="Genomic_DNA"/>
</dbReference>
<proteinExistence type="predicted"/>
<reference evidence="3" key="4">
    <citation type="submission" date="2022-03" db="EMBL/GenBank/DDBJ databases">
        <title>Complete Genome Sequence of Staphylococcus edaphicus strain CCM 8731.</title>
        <authorList>
            <person name="Rimmer C.O."/>
            <person name="Thomas J.C."/>
        </authorList>
    </citation>
    <scope>NUCLEOTIDE SEQUENCE</scope>
    <source>
        <strain evidence="3">CCM 8731</strain>
    </source>
</reference>
<reference evidence="2" key="1">
    <citation type="journal article" date="2017" name="Appl. Environ. Microbiol.">
        <title>Staphylococcus edaphicus sp. nov., isolated in Antarctica, harbours mecC gene and genomic islands with suspected role in adaptation to extreme environment.</title>
        <authorList>
            <person name="Pantucek R."/>
            <person name="Sedlacek I."/>
            <person name="Indrakova A."/>
            <person name="Vrbovska V."/>
            <person name="Maslanova I."/>
            <person name="Kovarovic V."/>
            <person name="Svec P."/>
            <person name="Kralova S."/>
            <person name="Kristofova L."/>
            <person name="Keklakova J."/>
            <person name="Petras P."/>
            <person name="Doskar J."/>
        </authorList>
    </citation>
    <scope>NUCLEOTIDE SEQUENCE</scope>
    <source>
        <strain evidence="2">CCM 8730</strain>
    </source>
</reference>
<accession>A0A2C6U5C0</accession>
<dbReference type="AlphaFoldDB" id="A0A2C6U5C0"/>
<name>A0A2C6U5C0_9STAP</name>
<keyword evidence="5" id="KW-1185">Reference proteome</keyword>
<gene>
    <name evidence="2" type="ORF">BTJ66_10540</name>
    <name evidence="3" type="ORF">MNY58_12595</name>
</gene>
<feature type="transmembrane region" description="Helical" evidence="1">
    <location>
        <begin position="126"/>
        <end position="147"/>
    </location>
</feature>
<organism evidence="2 4">
    <name type="scientific">Staphylococcus edaphicus</name>
    <dbReference type="NCBI Taxonomy" id="1955013"/>
    <lineage>
        <taxon>Bacteria</taxon>
        <taxon>Bacillati</taxon>
        <taxon>Bacillota</taxon>
        <taxon>Bacilli</taxon>
        <taxon>Bacillales</taxon>
        <taxon>Staphylococcaceae</taxon>
        <taxon>Staphylococcus</taxon>
    </lineage>
</organism>
<protein>
    <submittedName>
        <fullName evidence="2">Uncharacterized protein</fullName>
    </submittedName>
</protein>
<evidence type="ECO:0000313" key="2">
    <source>
        <dbReference type="EMBL" id="PHK49052.1"/>
    </source>
</evidence>
<evidence type="ECO:0000313" key="3">
    <source>
        <dbReference type="EMBL" id="UQW81380.1"/>
    </source>
</evidence>
<keyword evidence="1" id="KW-1133">Transmembrane helix</keyword>
<dbReference type="EMBL" id="MRZN01000018">
    <property type="protein sequence ID" value="PHK49052.1"/>
    <property type="molecule type" value="Genomic_DNA"/>
</dbReference>
<keyword evidence="1" id="KW-0812">Transmembrane</keyword>
<feature type="transmembrane region" description="Helical" evidence="1">
    <location>
        <begin position="53"/>
        <end position="77"/>
    </location>
</feature>
<feature type="transmembrane region" description="Helical" evidence="1">
    <location>
        <begin position="20"/>
        <end position="41"/>
    </location>
</feature>
<feature type="transmembrane region" description="Helical" evidence="1">
    <location>
        <begin position="97"/>
        <end position="119"/>
    </location>
</feature>
<keyword evidence="1" id="KW-0472">Membrane</keyword>
<evidence type="ECO:0000313" key="5">
    <source>
        <dbReference type="Proteomes" id="UP001056588"/>
    </source>
</evidence>
<dbReference type="RefSeq" id="WP_099090913.1">
    <property type="nucleotide sequence ID" value="NZ_CP093217.1"/>
</dbReference>
<reference evidence="2" key="3">
    <citation type="submission" date="2017-10" db="EMBL/GenBank/DDBJ databases">
        <authorList>
            <person name="Vrbovska V."/>
            <person name="Kovarovic V."/>
            <person name="Indrakova A."/>
        </authorList>
    </citation>
    <scope>NUCLEOTIDE SEQUENCE</scope>
    <source>
        <strain evidence="2">CCM 8730</strain>
    </source>
</reference>
<sequence length="177" mass="19812">MLSGLYDVLGFFIDLFMGKYSQFYLIVFVLIIVLAAIIDVFISIGSKKSGSKLLLFIKSLGIHFVGIIVFCGIILFINRTLTFIPFFHINSKSEELMGLTGITLYLSLLFVLFVGLIFMKMRGSKLFCVVIQLLIAIAIFYIGTLLLNFSVPFSMPIILADIVIVVLIGDILMEYVD</sequence>
<evidence type="ECO:0000313" key="4">
    <source>
        <dbReference type="Proteomes" id="UP000223828"/>
    </source>
</evidence>
<feature type="transmembrane region" description="Helical" evidence="1">
    <location>
        <begin position="153"/>
        <end position="173"/>
    </location>
</feature>
<dbReference type="Proteomes" id="UP000223828">
    <property type="component" value="Unassembled WGS sequence"/>
</dbReference>